<evidence type="ECO:0000313" key="2">
    <source>
        <dbReference type="EMBL" id="ELR20814.1"/>
    </source>
</evidence>
<dbReference type="AlphaFoldDB" id="L8H5M6"/>
<accession>L8H5M6</accession>
<dbReference type="VEuPathDB" id="AmoebaDB:ACA1_277120"/>
<dbReference type="EMBL" id="KB007908">
    <property type="protein sequence ID" value="ELR20814.1"/>
    <property type="molecule type" value="Genomic_DNA"/>
</dbReference>
<dbReference type="Proteomes" id="UP000011083">
    <property type="component" value="Unassembled WGS sequence"/>
</dbReference>
<sequence>GTADVHKAEKKTKHPQENTDGKPAKKEHKEASAPRDQTKKKKKKKPTNSRESFKDPRAPIYSAQRDKVTVVDFVSTIRASGKQQPSAGKHH</sequence>
<dbReference type="RefSeq" id="XP_004344557.1">
    <property type="nucleotide sequence ID" value="XM_004344507.1"/>
</dbReference>
<protein>
    <submittedName>
        <fullName evidence="2">Uncharacterized protein</fullName>
    </submittedName>
</protein>
<dbReference type="OrthoDB" id="539158at2759"/>
<feature type="region of interest" description="Disordered" evidence="1">
    <location>
        <begin position="1"/>
        <end position="66"/>
    </location>
</feature>
<feature type="compositionally biased region" description="Basic and acidic residues" evidence="1">
    <location>
        <begin position="14"/>
        <end position="37"/>
    </location>
</feature>
<dbReference type="KEGG" id="acan:ACA1_277120"/>
<dbReference type="GeneID" id="14922104"/>
<proteinExistence type="predicted"/>
<gene>
    <name evidence="2" type="ORF">ACA1_277120</name>
</gene>
<reference evidence="2 3" key="1">
    <citation type="journal article" date="2013" name="Genome Biol.">
        <title>Genome of Acanthamoeba castellanii highlights extensive lateral gene transfer and early evolution of tyrosine kinase signaling.</title>
        <authorList>
            <person name="Clarke M."/>
            <person name="Lohan A.J."/>
            <person name="Liu B."/>
            <person name="Lagkouvardos I."/>
            <person name="Roy S."/>
            <person name="Zafar N."/>
            <person name="Bertelli C."/>
            <person name="Schilde C."/>
            <person name="Kianianmomeni A."/>
            <person name="Burglin T.R."/>
            <person name="Frech C."/>
            <person name="Turcotte B."/>
            <person name="Kopec K.O."/>
            <person name="Synnott J.M."/>
            <person name="Choo C."/>
            <person name="Paponov I."/>
            <person name="Finkler A."/>
            <person name="Soon Heng Tan C."/>
            <person name="Hutchins A.P."/>
            <person name="Weinmeier T."/>
            <person name="Rattei T."/>
            <person name="Chu J.S."/>
            <person name="Gimenez G."/>
            <person name="Irimia M."/>
            <person name="Rigden D.J."/>
            <person name="Fitzpatrick D.A."/>
            <person name="Lorenzo-Morales J."/>
            <person name="Bateman A."/>
            <person name="Chiu C.H."/>
            <person name="Tang P."/>
            <person name="Hegemann P."/>
            <person name="Fromm H."/>
            <person name="Raoult D."/>
            <person name="Greub G."/>
            <person name="Miranda-Saavedra D."/>
            <person name="Chen N."/>
            <person name="Nash P."/>
            <person name="Ginger M.L."/>
            <person name="Horn M."/>
            <person name="Schaap P."/>
            <person name="Caler L."/>
            <person name="Loftus B."/>
        </authorList>
    </citation>
    <scope>NUCLEOTIDE SEQUENCE [LARGE SCALE GENOMIC DNA]</scope>
    <source>
        <strain evidence="2 3">Neff</strain>
    </source>
</reference>
<keyword evidence="3" id="KW-1185">Reference proteome</keyword>
<feature type="compositionally biased region" description="Basic residues" evidence="1">
    <location>
        <begin position="38"/>
        <end position="47"/>
    </location>
</feature>
<name>L8H5M6_ACACF</name>
<organism evidence="2 3">
    <name type="scientific">Acanthamoeba castellanii (strain ATCC 30010 / Neff)</name>
    <dbReference type="NCBI Taxonomy" id="1257118"/>
    <lineage>
        <taxon>Eukaryota</taxon>
        <taxon>Amoebozoa</taxon>
        <taxon>Discosea</taxon>
        <taxon>Longamoebia</taxon>
        <taxon>Centramoebida</taxon>
        <taxon>Acanthamoebidae</taxon>
        <taxon>Acanthamoeba</taxon>
    </lineage>
</organism>
<feature type="non-terminal residue" evidence="2">
    <location>
        <position position="1"/>
    </location>
</feature>
<evidence type="ECO:0000256" key="1">
    <source>
        <dbReference type="SAM" id="MobiDB-lite"/>
    </source>
</evidence>
<evidence type="ECO:0000313" key="3">
    <source>
        <dbReference type="Proteomes" id="UP000011083"/>
    </source>
</evidence>